<dbReference type="Proteomes" id="UP000521227">
    <property type="component" value="Unassembled WGS sequence"/>
</dbReference>
<reference evidence="2 3" key="1">
    <citation type="submission" date="2020-08" db="EMBL/GenBank/DDBJ databases">
        <title>Genomic Encyclopedia of Type Strains, Phase IV (KMG-IV): sequencing the most valuable type-strain genomes for metagenomic binning, comparative biology and taxonomic classification.</title>
        <authorList>
            <person name="Goeker M."/>
        </authorList>
    </citation>
    <scope>NUCLEOTIDE SEQUENCE [LARGE SCALE GENOMIC DNA]</scope>
    <source>
        <strain evidence="2 3">DSM 17498</strain>
    </source>
</reference>
<dbReference type="AlphaFoldDB" id="A0A840NC34"/>
<keyword evidence="2" id="KW-0489">Methyltransferase</keyword>
<proteinExistence type="predicted"/>
<dbReference type="EMBL" id="JACHIJ010000006">
    <property type="protein sequence ID" value="MBB5054236.1"/>
    <property type="molecule type" value="Genomic_DNA"/>
</dbReference>
<feature type="domain" description="Methyltransferase type 11" evidence="1">
    <location>
        <begin position="68"/>
        <end position="116"/>
    </location>
</feature>
<dbReference type="GO" id="GO:0032259">
    <property type="term" value="P:methylation"/>
    <property type="evidence" value="ECO:0007669"/>
    <property type="project" value="UniProtKB-KW"/>
</dbReference>
<evidence type="ECO:0000313" key="2">
    <source>
        <dbReference type="EMBL" id="MBB5054236.1"/>
    </source>
</evidence>
<dbReference type="Pfam" id="PF08241">
    <property type="entry name" value="Methyltransf_11"/>
    <property type="match status" value="1"/>
</dbReference>
<organism evidence="2 3">
    <name type="scientific">Afipia massiliensis</name>
    <dbReference type="NCBI Taxonomy" id="211460"/>
    <lineage>
        <taxon>Bacteria</taxon>
        <taxon>Pseudomonadati</taxon>
        <taxon>Pseudomonadota</taxon>
        <taxon>Alphaproteobacteria</taxon>
        <taxon>Hyphomicrobiales</taxon>
        <taxon>Nitrobacteraceae</taxon>
        <taxon>Afipia</taxon>
    </lineage>
</organism>
<accession>A0A840NC34</accession>
<name>A0A840NC34_9BRAD</name>
<gene>
    <name evidence="2" type="ORF">HNQ36_004238</name>
</gene>
<dbReference type="InterPro" id="IPR013216">
    <property type="entry name" value="Methyltransf_11"/>
</dbReference>
<dbReference type="SUPFAM" id="SSF53335">
    <property type="entry name" value="S-adenosyl-L-methionine-dependent methyltransferases"/>
    <property type="match status" value="1"/>
</dbReference>
<dbReference type="RefSeq" id="WP_184088211.1">
    <property type="nucleotide sequence ID" value="NZ_JACHIJ010000006.1"/>
</dbReference>
<evidence type="ECO:0000259" key="1">
    <source>
        <dbReference type="Pfam" id="PF08241"/>
    </source>
</evidence>
<evidence type="ECO:0000313" key="3">
    <source>
        <dbReference type="Proteomes" id="UP000521227"/>
    </source>
</evidence>
<comment type="caution">
    <text evidence="2">The sequence shown here is derived from an EMBL/GenBank/DDBJ whole genome shotgun (WGS) entry which is preliminary data.</text>
</comment>
<keyword evidence="2" id="KW-0808">Transferase</keyword>
<dbReference type="Gene3D" id="3.40.50.150">
    <property type="entry name" value="Vaccinia Virus protein VP39"/>
    <property type="match status" value="1"/>
</dbReference>
<protein>
    <submittedName>
        <fullName evidence="2">SAM-dependent methyltransferase</fullName>
    </submittedName>
</protein>
<sequence length="241" mass="27120">MSDALINYRSVWGQKPVLRAVYNDIFDRIALRAVPGATLEIGGGIGNLKERIPNLISSDIQFAPWLDLVADAQKLPFSNGALSNIVMLDVLHHIEFPVLLFREASRVLRPGGRIIMAEPGITFGSSLFYRLLHHEPVLMGADPLLEGFPDQDRDPYDSNQAIPTLLATNHRDRFHAKFPDLAIIETKWFSFVAYPFSGGFKSWSLLNESIALAMLRFEKHAEKTLGRFFGFRLLTVVEKRG</sequence>
<dbReference type="InterPro" id="IPR029063">
    <property type="entry name" value="SAM-dependent_MTases_sf"/>
</dbReference>
<dbReference type="GO" id="GO:0008757">
    <property type="term" value="F:S-adenosylmethionine-dependent methyltransferase activity"/>
    <property type="evidence" value="ECO:0007669"/>
    <property type="project" value="InterPro"/>
</dbReference>